<protein>
    <submittedName>
        <fullName evidence="2">IS1595 family transposase</fullName>
    </submittedName>
</protein>
<comment type="caution">
    <text evidence="2">The sequence shown here is derived from an EMBL/GenBank/DDBJ whole genome shotgun (WGS) entry which is preliminary data.</text>
</comment>
<dbReference type="EMBL" id="JASZ02000004">
    <property type="protein sequence ID" value="OWK98965.1"/>
    <property type="molecule type" value="Genomic_DNA"/>
</dbReference>
<proteinExistence type="predicted"/>
<reference evidence="2 3" key="2">
    <citation type="submission" date="2017-05" db="EMBL/GenBank/DDBJ databases">
        <title>Genome of Chryseobacterium haifense.</title>
        <authorList>
            <person name="Newman J.D."/>
        </authorList>
    </citation>
    <scope>NUCLEOTIDE SEQUENCE [LARGE SCALE GENOMIC DNA]</scope>
    <source>
        <strain evidence="2 3">DSM 19056</strain>
    </source>
</reference>
<evidence type="ECO:0000313" key="3">
    <source>
        <dbReference type="Proteomes" id="UP000197587"/>
    </source>
</evidence>
<dbReference type="Proteomes" id="UP000197587">
    <property type="component" value="Unassembled WGS sequence"/>
</dbReference>
<dbReference type="NCBIfam" id="NF033547">
    <property type="entry name" value="transpos_IS1595"/>
    <property type="match status" value="1"/>
</dbReference>
<gene>
    <name evidence="2" type="ORF">AP75_03700</name>
</gene>
<keyword evidence="3" id="KW-1185">Reference proteome</keyword>
<dbReference type="AlphaFoldDB" id="A0A246BBD2"/>
<organism evidence="2 3">
    <name type="scientific">Kaistella haifensis DSM 19056</name>
    <dbReference type="NCBI Taxonomy" id="1450526"/>
    <lineage>
        <taxon>Bacteria</taxon>
        <taxon>Pseudomonadati</taxon>
        <taxon>Bacteroidota</taxon>
        <taxon>Flavobacteriia</taxon>
        <taxon>Flavobacteriales</taxon>
        <taxon>Weeksellaceae</taxon>
        <taxon>Chryseobacterium group</taxon>
        <taxon>Kaistella</taxon>
    </lineage>
</organism>
<accession>A0A246BBD2</accession>
<reference evidence="2 3" key="1">
    <citation type="submission" date="2014-01" db="EMBL/GenBank/DDBJ databases">
        <authorList>
            <consortium name="Genome Consortium for Active Teaching"/>
            <person name="Sontag T.C."/>
            <person name="Newman J.D."/>
        </authorList>
    </citation>
    <scope>NUCLEOTIDE SEQUENCE [LARGE SCALE GENOMIC DNA]</scope>
    <source>
        <strain evidence="2 3">DSM 19056</strain>
    </source>
</reference>
<dbReference type="RefSeq" id="WP_088263619.1">
    <property type="nucleotide sequence ID" value="NZ_JASZ02000004.1"/>
</dbReference>
<name>A0A246BBD2_9FLAO</name>
<sequence>MNLFSFSAHFGTEDDCINHFKSERDKIGLTCKCGSTEHFWIKSRLSYECKKCRSRTSLKSGTIMKNSNLSFLIWYKTMFLMSVTKKGFSAKEIQKQLGLKRYEPVWAMVHKIRKAMGNRDAQYTLEGMIEFDEAYFTVESSEIEQKKGIRGKGSVGKQNVAMIAESTPLEDIDTGKKEKHVRFFKAKVLDGHSGEEINEAIKESIDNQSIVFTDKSTSYVDISDFVELHIMEKSSKETTEETLKWVHIAISNAKRNLLGNYHKIKRKYLQLYLNEFIYKLNRRYFGDRLFERLIIANITGL</sequence>
<evidence type="ECO:0000313" key="2">
    <source>
        <dbReference type="EMBL" id="OWK98965.1"/>
    </source>
</evidence>
<evidence type="ECO:0000259" key="1">
    <source>
        <dbReference type="SMART" id="SM01126"/>
    </source>
</evidence>
<dbReference type="InterPro" id="IPR024445">
    <property type="entry name" value="Tnp_ISXO2-like"/>
</dbReference>
<dbReference type="Pfam" id="PF12762">
    <property type="entry name" value="DDE_Tnp_IS1595"/>
    <property type="match status" value="1"/>
</dbReference>
<feature type="domain" description="ISXO2-like transposase" evidence="1">
    <location>
        <begin position="124"/>
        <end position="281"/>
    </location>
</feature>
<dbReference type="SMART" id="SM01126">
    <property type="entry name" value="DDE_Tnp_IS1595"/>
    <property type="match status" value="1"/>
</dbReference>